<gene>
    <name evidence="1" type="ORF">METZ01_LOCUS318613</name>
</gene>
<dbReference type="InterPro" id="IPR009003">
    <property type="entry name" value="Peptidase_S1_PA"/>
</dbReference>
<evidence type="ECO:0000313" key="1">
    <source>
        <dbReference type="EMBL" id="SVC65759.1"/>
    </source>
</evidence>
<dbReference type="SUPFAM" id="SSF50494">
    <property type="entry name" value="Trypsin-like serine proteases"/>
    <property type="match status" value="1"/>
</dbReference>
<name>A0A382NXA0_9ZZZZ</name>
<dbReference type="InterPro" id="IPR043504">
    <property type="entry name" value="Peptidase_S1_PA_chymotrypsin"/>
</dbReference>
<dbReference type="EMBL" id="UINC01103405">
    <property type="protein sequence ID" value="SVC65759.1"/>
    <property type="molecule type" value="Genomic_DNA"/>
</dbReference>
<reference evidence="1" key="1">
    <citation type="submission" date="2018-05" db="EMBL/GenBank/DDBJ databases">
        <authorList>
            <person name="Lanie J.A."/>
            <person name="Ng W.-L."/>
            <person name="Kazmierczak K.M."/>
            <person name="Andrzejewski T.M."/>
            <person name="Davidsen T.M."/>
            <person name="Wayne K.J."/>
            <person name="Tettelin H."/>
            <person name="Glass J.I."/>
            <person name="Rusch D."/>
            <person name="Podicherti R."/>
            <person name="Tsui H.-C.T."/>
            <person name="Winkler M.E."/>
        </authorList>
    </citation>
    <scope>NUCLEOTIDE SEQUENCE</scope>
</reference>
<organism evidence="1">
    <name type="scientific">marine metagenome</name>
    <dbReference type="NCBI Taxonomy" id="408172"/>
    <lineage>
        <taxon>unclassified sequences</taxon>
        <taxon>metagenomes</taxon>
        <taxon>ecological metagenomes</taxon>
    </lineage>
</organism>
<evidence type="ECO:0008006" key="2">
    <source>
        <dbReference type="Google" id="ProtNLM"/>
    </source>
</evidence>
<proteinExistence type="predicted"/>
<sequence length="112" mass="11767">MFFTIARKINFVVLPALAVILLACSGSAVVVSDLEEGNTTTGNVSGKGLIDEPFVDALSTPDLVELLKPSVVQIAVNFERGRGVGTGVVLDSNGLILTNWHVVEDAKMITVA</sequence>
<accession>A0A382NXA0</accession>
<protein>
    <recommendedName>
        <fullName evidence="2">Serine protease</fullName>
    </recommendedName>
</protein>
<dbReference type="Gene3D" id="2.40.10.10">
    <property type="entry name" value="Trypsin-like serine proteases"/>
    <property type="match status" value="1"/>
</dbReference>
<dbReference type="PROSITE" id="PS51257">
    <property type="entry name" value="PROKAR_LIPOPROTEIN"/>
    <property type="match status" value="1"/>
</dbReference>
<feature type="non-terminal residue" evidence="1">
    <location>
        <position position="112"/>
    </location>
</feature>
<dbReference type="AlphaFoldDB" id="A0A382NXA0"/>